<gene>
    <name evidence="10" type="ORF">AMSG_10312</name>
</gene>
<dbReference type="InterPro" id="IPR020849">
    <property type="entry name" value="Small_GTPase_Ras-type"/>
</dbReference>
<dbReference type="SMART" id="SM00175">
    <property type="entry name" value="RAB"/>
    <property type="match status" value="1"/>
</dbReference>
<dbReference type="SMART" id="SM00233">
    <property type="entry name" value="PH"/>
    <property type="match status" value="1"/>
</dbReference>
<organism evidence="10 11">
    <name type="scientific">Thecamonas trahens ATCC 50062</name>
    <dbReference type="NCBI Taxonomy" id="461836"/>
    <lineage>
        <taxon>Eukaryota</taxon>
        <taxon>Apusozoa</taxon>
        <taxon>Apusomonadida</taxon>
        <taxon>Apusomonadidae</taxon>
        <taxon>Thecamonas</taxon>
    </lineage>
</organism>
<name>A0A0L0DPX9_THETB</name>
<evidence type="ECO:0000256" key="1">
    <source>
        <dbReference type="ARBA" id="ARBA00004236"/>
    </source>
</evidence>
<evidence type="ECO:0000256" key="6">
    <source>
        <dbReference type="ARBA" id="ARBA00023134"/>
    </source>
</evidence>
<feature type="region of interest" description="Disordered" evidence="8">
    <location>
        <begin position="1"/>
        <end position="27"/>
    </location>
</feature>
<evidence type="ECO:0000313" key="10">
    <source>
        <dbReference type="EMBL" id="KNC54325.1"/>
    </source>
</evidence>
<dbReference type="Pfam" id="PF00169">
    <property type="entry name" value="PH"/>
    <property type="match status" value="1"/>
</dbReference>
<evidence type="ECO:0000256" key="4">
    <source>
        <dbReference type="ARBA" id="ARBA00022741"/>
    </source>
</evidence>
<dbReference type="SUPFAM" id="SSF52540">
    <property type="entry name" value="P-loop containing nucleoside triphosphate hydrolases"/>
    <property type="match status" value="1"/>
</dbReference>
<comment type="subcellular location">
    <subcellularLocation>
        <location evidence="1">Cell membrane</location>
    </subcellularLocation>
</comment>
<accession>A0A0L0DPX9</accession>
<dbReference type="AlphaFoldDB" id="A0A0L0DPX9"/>
<dbReference type="InterPro" id="IPR005225">
    <property type="entry name" value="Small_GTP-bd"/>
</dbReference>
<evidence type="ECO:0000259" key="9">
    <source>
        <dbReference type="PROSITE" id="PS50003"/>
    </source>
</evidence>
<dbReference type="PRINTS" id="PR00449">
    <property type="entry name" value="RASTRNSFRMNG"/>
</dbReference>
<dbReference type="Gene3D" id="3.40.50.300">
    <property type="entry name" value="P-loop containing nucleotide triphosphate hydrolases"/>
    <property type="match status" value="1"/>
</dbReference>
<dbReference type="OMA" id="NCRIDND"/>
<dbReference type="SMART" id="SM00173">
    <property type="entry name" value="RAS"/>
    <property type="match status" value="1"/>
</dbReference>
<dbReference type="NCBIfam" id="TIGR00231">
    <property type="entry name" value="small_GTP"/>
    <property type="match status" value="1"/>
</dbReference>
<dbReference type="eggNOG" id="KOG0395">
    <property type="taxonomic scope" value="Eukaryota"/>
</dbReference>
<dbReference type="STRING" id="461836.A0A0L0DPX9"/>
<dbReference type="RefSeq" id="XP_013753784.1">
    <property type="nucleotide sequence ID" value="XM_013898330.1"/>
</dbReference>
<dbReference type="OrthoDB" id="5976022at2759"/>
<keyword evidence="3" id="KW-1003">Cell membrane</keyword>
<reference evidence="10 11" key="1">
    <citation type="submission" date="2010-05" db="EMBL/GenBank/DDBJ databases">
        <title>The Genome Sequence of Thecamonas trahens ATCC 50062.</title>
        <authorList>
            <consortium name="The Broad Institute Genome Sequencing Platform"/>
            <person name="Russ C."/>
            <person name="Cuomo C."/>
            <person name="Shea T."/>
            <person name="Young S.K."/>
            <person name="Zeng Q."/>
            <person name="Koehrsen M."/>
            <person name="Haas B."/>
            <person name="Borodovsky M."/>
            <person name="Guigo R."/>
            <person name="Alvarado L."/>
            <person name="Berlin A."/>
            <person name="Bochicchio J."/>
            <person name="Borenstein D."/>
            <person name="Chapman S."/>
            <person name="Chen Z."/>
            <person name="Freedman E."/>
            <person name="Gellesch M."/>
            <person name="Goldberg J."/>
            <person name="Griggs A."/>
            <person name="Gujja S."/>
            <person name="Heilman E."/>
            <person name="Heiman D."/>
            <person name="Hepburn T."/>
            <person name="Howarth C."/>
            <person name="Jen D."/>
            <person name="Larson L."/>
            <person name="Mehta T."/>
            <person name="Park D."/>
            <person name="Pearson M."/>
            <person name="Roberts A."/>
            <person name="Saif S."/>
            <person name="Shenoy N."/>
            <person name="Sisk P."/>
            <person name="Stolte C."/>
            <person name="Sykes S."/>
            <person name="Thomson T."/>
            <person name="Walk T."/>
            <person name="White J."/>
            <person name="Yandava C."/>
            <person name="Burger G."/>
            <person name="Gray M.W."/>
            <person name="Holland P.W.H."/>
            <person name="King N."/>
            <person name="Lang F.B.F."/>
            <person name="Roger A.J."/>
            <person name="Ruiz-Trillo I."/>
            <person name="Lander E."/>
            <person name="Nusbaum C."/>
        </authorList>
    </citation>
    <scope>NUCLEOTIDE SEQUENCE [LARGE SCALE GENOMIC DNA]</scope>
    <source>
        <strain evidence="10 11">ATCC 50062</strain>
    </source>
</reference>
<evidence type="ECO:0000256" key="3">
    <source>
        <dbReference type="ARBA" id="ARBA00022475"/>
    </source>
</evidence>
<keyword evidence="6" id="KW-0342">GTP-binding</keyword>
<dbReference type="Pfam" id="PF00071">
    <property type="entry name" value="Ras"/>
    <property type="match status" value="1"/>
</dbReference>
<dbReference type="InterPro" id="IPR027417">
    <property type="entry name" value="P-loop_NTPase"/>
</dbReference>
<dbReference type="FunFam" id="3.40.50.300:FF:000343">
    <property type="entry name" value="Ras family gtpase"/>
    <property type="match status" value="1"/>
</dbReference>
<evidence type="ECO:0000256" key="2">
    <source>
        <dbReference type="ARBA" id="ARBA00011984"/>
    </source>
</evidence>
<evidence type="ECO:0000256" key="8">
    <source>
        <dbReference type="SAM" id="MobiDB-lite"/>
    </source>
</evidence>
<dbReference type="InterPro" id="IPR011993">
    <property type="entry name" value="PH-like_dom_sf"/>
</dbReference>
<evidence type="ECO:0000256" key="7">
    <source>
        <dbReference type="ARBA" id="ARBA00023136"/>
    </source>
</evidence>
<keyword evidence="7" id="KW-0472">Membrane</keyword>
<dbReference type="PROSITE" id="PS51420">
    <property type="entry name" value="RHO"/>
    <property type="match status" value="1"/>
</dbReference>
<dbReference type="InterPro" id="IPR001849">
    <property type="entry name" value="PH_domain"/>
</dbReference>
<dbReference type="Gene3D" id="2.30.29.30">
    <property type="entry name" value="Pleckstrin-homology domain (PH domain)/Phosphotyrosine-binding domain (PTB)"/>
    <property type="match status" value="1"/>
</dbReference>
<evidence type="ECO:0000256" key="5">
    <source>
        <dbReference type="ARBA" id="ARBA00022801"/>
    </source>
</evidence>
<dbReference type="EMBL" id="GL349488">
    <property type="protein sequence ID" value="KNC54325.1"/>
    <property type="molecule type" value="Genomic_DNA"/>
</dbReference>
<dbReference type="GO" id="GO:0007165">
    <property type="term" value="P:signal transduction"/>
    <property type="evidence" value="ECO:0007669"/>
    <property type="project" value="InterPro"/>
</dbReference>
<protein>
    <recommendedName>
        <fullName evidence="2">small monomeric GTPase</fullName>
        <ecNumber evidence="2">3.6.5.2</ecNumber>
    </recommendedName>
</protein>
<dbReference type="GO" id="GO:0005886">
    <property type="term" value="C:plasma membrane"/>
    <property type="evidence" value="ECO:0007669"/>
    <property type="project" value="UniProtKB-SubCell"/>
</dbReference>
<dbReference type="PROSITE" id="PS51419">
    <property type="entry name" value="RAB"/>
    <property type="match status" value="1"/>
</dbReference>
<dbReference type="EC" id="3.6.5.2" evidence="2"/>
<sequence length="301" mass="33488">MADPAGPGMRGAGEGKRGFLTKQGGGNKAKTWKKRLFVLEGHTLSYYKNSKATAPLGIISLSGCTISPADSIKKKNCFQVYHPIRRTFYIYAESQEEMLDWMTAIREHVPRSDSSLLTYKIVMLGAGGVGKSALTLQFVNNMFLADYEPTIEDSFLKQLTVDGQSCRLSILDTAGQEEYTTITDQYIEVGEGFVLVFDITSAASFEDVKKVHSKVRRVTEAMDDLPPMVLVGNKVDLVDLRQVEKETAESLAAQFGCPYFEASALTRENVENVFHEITRIMRANDAEDDVNIKRDKKCIIS</sequence>
<proteinExistence type="predicted"/>
<dbReference type="SMART" id="SM00176">
    <property type="entry name" value="RAN"/>
    <property type="match status" value="1"/>
</dbReference>
<keyword evidence="4" id="KW-0547">Nucleotide-binding</keyword>
<feature type="domain" description="PH" evidence="9">
    <location>
        <begin position="13"/>
        <end position="110"/>
    </location>
</feature>
<dbReference type="CDD" id="cd00876">
    <property type="entry name" value="Ras"/>
    <property type="match status" value="1"/>
</dbReference>
<keyword evidence="11" id="KW-1185">Reference proteome</keyword>
<dbReference type="FunFam" id="2.30.29.30:FF:000286">
    <property type="entry name" value="PH-protein kinase domain containing protein"/>
    <property type="match status" value="1"/>
</dbReference>
<dbReference type="SMART" id="SM00174">
    <property type="entry name" value="RHO"/>
    <property type="match status" value="1"/>
</dbReference>
<keyword evidence="5" id="KW-0378">Hydrolase</keyword>
<dbReference type="GO" id="GO:0005525">
    <property type="term" value="F:GTP binding"/>
    <property type="evidence" value="ECO:0007669"/>
    <property type="project" value="UniProtKB-KW"/>
</dbReference>
<dbReference type="InterPro" id="IPR001806">
    <property type="entry name" value="Small_GTPase"/>
</dbReference>
<dbReference type="Proteomes" id="UP000054408">
    <property type="component" value="Unassembled WGS sequence"/>
</dbReference>
<dbReference type="PROSITE" id="PS50003">
    <property type="entry name" value="PH_DOMAIN"/>
    <property type="match status" value="1"/>
</dbReference>
<dbReference type="SUPFAM" id="SSF50729">
    <property type="entry name" value="PH domain-like"/>
    <property type="match status" value="1"/>
</dbReference>
<dbReference type="PANTHER" id="PTHR24070">
    <property type="entry name" value="RAS, DI-RAS, AND RHEB FAMILY MEMBERS OF SMALL GTPASE SUPERFAMILY"/>
    <property type="match status" value="1"/>
</dbReference>
<dbReference type="PROSITE" id="PS51421">
    <property type="entry name" value="RAS"/>
    <property type="match status" value="1"/>
</dbReference>
<dbReference type="GO" id="GO:0003925">
    <property type="term" value="F:G protein activity"/>
    <property type="evidence" value="ECO:0007669"/>
    <property type="project" value="UniProtKB-EC"/>
</dbReference>
<evidence type="ECO:0000313" key="11">
    <source>
        <dbReference type="Proteomes" id="UP000054408"/>
    </source>
</evidence>
<dbReference type="GeneID" id="25568565"/>